<dbReference type="RefSeq" id="WP_145032842.1">
    <property type="nucleotide sequence ID" value="NZ_CP036271.1"/>
</dbReference>
<evidence type="ECO:0000256" key="2">
    <source>
        <dbReference type="ARBA" id="ARBA00023125"/>
    </source>
</evidence>
<evidence type="ECO:0000313" key="5">
    <source>
        <dbReference type="EMBL" id="QDT56059.1"/>
    </source>
</evidence>
<dbReference type="EMBL" id="CP036271">
    <property type="protein sequence ID" value="QDT56059.1"/>
    <property type="molecule type" value="Genomic_DNA"/>
</dbReference>
<proteinExistence type="predicted"/>
<gene>
    <name evidence="5" type="primary">ytrA_2</name>
    <name evidence="5" type="ORF">Pan44_41090</name>
</gene>
<accession>A0A517SIX8</accession>
<dbReference type="PROSITE" id="PS50949">
    <property type="entry name" value="HTH_GNTR"/>
    <property type="match status" value="1"/>
</dbReference>
<dbReference type="FunCoup" id="A0A517SIX8">
    <property type="interactions" value="150"/>
</dbReference>
<dbReference type="KEGG" id="ccos:Pan44_41090"/>
<dbReference type="SUPFAM" id="SSF46785">
    <property type="entry name" value="Winged helix' DNA-binding domain"/>
    <property type="match status" value="1"/>
</dbReference>
<dbReference type="CDD" id="cd07377">
    <property type="entry name" value="WHTH_GntR"/>
    <property type="match status" value="1"/>
</dbReference>
<evidence type="ECO:0000256" key="3">
    <source>
        <dbReference type="ARBA" id="ARBA00023163"/>
    </source>
</evidence>
<dbReference type="GO" id="GO:0003677">
    <property type="term" value="F:DNA binding"/>
    <property type="evidence" value="ECO:0007669"/>
    <property type="project" value="UniProtKB-KW"/>
</dbReference>
<evidence type="ECO:0000259" key="4">
    <source>
        <dbReference type="PROSITE" id="PS50949"/>
    </source>
</evidence>
<dbReference type="Gene3D" id="1.10.10.10">
    <property type="entry name" value="Winged helix-like DNA-binding domain superfamily/Winged helix DNA-binding domain"/>
    <property type="match status" value="1"/>
</dbReference>
<keyword evidence="1" id="KW-0805">Transcription regulation</keyword>
<dbReference type="InterPro" id="IPR036388">
    <property type="entry name" value="WH-like_DNA-bd_sf"/>
</dbReference>
<dbReference type="InterPro" id="IPR000524">
    <property type="entry name" value="Tscrpt_reg_HTH_GntR"/>
</dbReference>
<keyword evidence="6" id="KW-1185">Reference proteome</keyword>
<keyword evidence="3" id="KW-0804">Transcription</keyword>
<dbReference type="SMART" id="SM00345">
    <property type="entry name" value="HTH_GNTR"/>
    <property type="match status" value="1"/>
</dbReference>
<dbReference type="Proteomes" id="UP000315700">
    <property type="component" value="Chromosome"/>
</dbReference>
<evidence type="ECO:0000313" key="6">
    <source>
        <dbReference type="Proteomes" id="UP000315700"/>
    </source>
</evidence>
<dbReference type="PANTHER" id="PTHR38445:SF7">
    <property type="entry name" value="GNTR-FAMILY TRANSCRIPTIONAL REGULATOR"/>
    <property type="match status" value="1"/>
</dbReference>
<dbReference type="InParanoid" id="A0A517SIX8"/>
<keyword evidence="2" id="KW-0238">DNA-binding</keyword>
<protein>
    <submittedName>
        <fullName evidence="5">HTH-type transcriptional repressor YtrA</fullName>
    </submittedName>
</protein>
<dbReference type="AlphaFoldDB" id="A0A517SIX8"/>
<evidence type="ECO:0000256" key="1">
    <source>
        <dbReference type="ARBA" id="ARBA00023015"/>
    </source>
</evidence>
<dbReference type="Pfam" id="PF00392">
    <property type="entry name" value="GntR"/>
    <property type="match status" value="1"/>
</dbReference>
<organism evidence="5 6">
    <name type="scientific">Caulifigura coniformis</name>
    <dbReference type="NCBI Taxonomy" id="2527983"/>
    <lineage>
        <taxon>Bacteria</taxon>
        <taxon>Pseudomonadati</taxon>
        <taxon>Planctomycetota</taxon>
        <taxon>Planctomycetia</taxon>
        <taxon>Planctomycetales</taxon>
        <taxon>Planctomycetaceae</taxon>
        <taxon>Caulifigura</taxon>
    </lineage>
</organism>
<dbReference type="GO" id="GO:0003700">
    <property type="term" value="F:DNA-binding transcription factor activity"/>
    <property type="evidence" value="ECO:0007669"/>
    <property type="project" value="InterPro"/>
</dbReference>
<reference evidence="5 6" key="1">
    <citation type="submission" date="2019-02" db="EMBL/GenBank/DDBJ databases">
        <title>Deep-cultivation of Planctomycetes and their phenomic and genomic characterization uncovers novel biology.</title>
        <authorList>
            <person name="Wiegand S."/>
            <person name="Jogler M."/>
            <person name="Boedeker C."/>
            <person name="Pinto D."/>
            <person name="Vollmers J."/>
            <person name="Rivas-Marin E."/>
            <person name="Kohn T."/>
            <person name="Peeters S.H."/>
            <person name="Heuer A."/>
            <person name="Rast P."/>
            <person name="Oberbeckmann S."/>
            <person name="Bunk B."/>
            <person name="Jeske O."/>
            <person name="Meyerdierks A."/>
            <person name="Storesund J.E."/>
            <person name="Kallscheuer N."/>
            <person name="Luecker S."/>
            <person name="Lage O.M."/>
            <person name="Pohl T."/>
            <person name="Merkel B.J."/>
            <person name="Hornburger P."/>
            <person name="Mueller R.-W."/>
            <person name="Bruemmer F."/>
            <person name="Labrenz M."/>
            <person name="Spormann A.M."/>
            <person name="Op den Camp H."/>
            <person name="Overmann J."/>
            <person name="Amann R."/>
            <person name="Jetten M.S.M."/>
            <person name="Mascher T."/>
            <person name="Medema M.H."/>
            <person name="Devos D.P."/>
            <person name="Kaster A.-K."/>
            <person name="Ovreas L."/>
            <person name="Rohde M."/>
            <person name="Galperin M.Y."/>
            <person name="Jogler C."/>
        </authorList>
    </citation>
    <scope>NUCLEOTIDE SEQUENCE [LARGE SCALE GENOMIC DNA]</scope>
    <source>
        <strain evidence="5 6">Pan44</strain>
    </source>
</reference>
<dbReference type="InterPro" id="IPR036390">
    <property type="entry name" value="WH_DNA-bd_sf"/>
</dbReference>
<name>A0A517SIX8_9PLAN</name>
<feature type="domain" description="HTH gntR-type" evidence="4">
    <location>
        <begin position="11"/>
        <end position="79"/>
    </location>
</feature>
<dbReference type="OrthoDB" id="9801546at2"/>
<sequence>MLAHVDPSNGIPIYEQIVRQVKFAIADGSLNVGDHVPSVRELASRLAINPNTVARAYRDLQIAGLLLPIRGTGLAVAQGAPRQCRSERLDLIRERLRAVLSEAVHNGVSHEEIRSLMESVLVRLPEREGGG</sequence>
<dbReference type="PANTHER" id="PTHR38445">
    <property type="entry name" value="HTH-TYPE TRANSCRIPTIONAL REPRESSOR YTRA"/>
    <property type="match status" value="1"/>
</dbReference>